<dbReference type="InterPro" id="IPR038770">
    <property type="entry name" value="Na+/solute_symporter_sf"/>
</dbReference>
<feature type="transmembrane region" description="Helical" evidence="9">
    <location>
        <begin position="360"/>
        <end position="377"/>
    </location>
</feature>
<keyword evidence="4" id="KW-1003">Cell membrane</keyword>
<feature type="domain" description="Cation/H+ exchanger transmembrane" evidence="10">
    <location>
        <begin position="25"/>
        <end position="413"/>
    </location>
</feature>
<feature type="transmembrane region" description="Helical" evidence="9">
    <location>
        <begin position="215"/>
        <end position="236"/>
    </location>
</feature>
<accession>A0ABD6AQ19</accession>
<comment type="caution">
    <text evidence="11">The sequence shown here is derived from an EMBL/GenBank/DDBJ whole genome shotgun (WGS) entry which is preliminary data.</text>
</comment>
<evidence type="ECO:0000313" key="11">
    <source>
        <dbReference type="EMBL" id="MFD1511956.1"/>
    </source>
</evidence>
<feature type="transmembrane region" description="Helical" evidence="9">
    <location>
        <begin position="95"/>
        <end position="117"/>
    </location>
</feature>
<dbReference type="AlphaFoldDB" id="A0ABD6AQ19"/>
<evidence type="ECO:0000256" key="6">
    <source>
        <dbReference type="ARBA" id="ARBA00022989"/>
    </source>
</evidence>
<dbReference type="GO" id="GO:0006811">
    <property type="term" value="P:monoatomic ion transport"/>
    <property type="evidence" value="ECO:0007669"/>
    <property type="project" value="UniProtKB-KW"/>
</dbReference>
<keyword evidence="6 9" id="KW-1133">Transmembrane helix</keyword>
<comment type="subcellular location">
    <subcellularLocation>
        <location evidence="1">Cell membrane</location>
        <topology evidence="1">Multi-pass membrane protein</topology>
    </subcellularLocation>
</comment>
<evidence type="ECO:0000256" key="1">
    <source>
        <dbReference type="ARBA" id="ARBA00004651"/>
    </source>
</evidence>
<evidence type="ECO:0000313" key="12">
    <source>
        <dbReference type="Proteomes" id="UP001597187"/>
    </source>
</evidence>
<feature type="transmembrane region" description="Helical" evidence="9">
    <location>
        <begin position="6"/>
        <end position="22"/>
    </location>
</feature>
<dbReference type="Gene3D" id="1.20.1530.20">
    <property type="match status" value="1"/>
</dbReference>
<keyword evidence="3" id="KW-0050">Antiport</keyword>
<evidence type="ECO:0000256" key="2">
    <source>
        <dbReference type="ARBA" id="ARBA00022448"/>
    </source>
</evidence>
<dbReference type="Pfam" id="PF00999">
    <property type="entry name" value="Na_H_Exchanger"/>
    <property type="match status" value="1"/>
</dbReference>
<evidence type="ECO:0000256" key="7">
    <source>
        <dbReference type="ARBA" id="ARBA00023065"/>
    </source>
</evidence>
<evidence type="ECO:0000256" key="5">
    <source>
        <dbReference type="ARBA" id="ARBA00022692"/>
    </source>
</evidence>
<evidence type="ECO:0000256" key="8">
    <source>
        <dbReference type="ARBA" id="ARBA00023136"/>
    </source>
</evidence>
<evidence type="ECO:0000256" key="9">
    <source>
        <dbReference type="SAM" id="Phobius"/>
    </source>
</evidence>
<keyword evidence="7" id="KW-0406">Ion transport</keyword>
<evidence type="ECO:0000259" key="10">
    <source>
        <dbReference type="Pfam" id="PF00999"/>
    </source>
</evidence>
<feature type="transmembrane region" description="Helical" evidence="9">
    <location>
        <begin position="301"/>
        <end position="322"/>
    </location>
</feature>
<dbReference type="InterPro" id="IPR006153">
    <property type="entry name" value="Cation/H_exchanger_TM"/>
</dbReference>
<evidence type="ECO:0000256" key="3">
    <source>
        <dbReference type="ARBA" id="ARBA00022449"/>
    </source>
</evidence>
<keyword evidence="5 9" id="KW-0812">Transmembrane</keyword>
<feature type="transmembrane region" description="Helical" evidence="9">
    <location>
        <begin position="34"/>
        <end position="54"/>
    </location>
</feature>
<name>A0ABD6AQ19_9EURY</name>
<feature type="transmembrane region" description="Helical" evidence="9">
    <location>
        <begin position="328"/>
        <end position="348"/>
    </location>
</feature>
<reference evidence="11 12" key="1">
    <citation type="journal article" date="2019" name="Int. J. Syst. Evol. Microbiol.">
        <title>The Global Catalogue of Microorganisms (GCM) 10K type strain sequencing project: providing services to taxonomists for standard genome sequencing and annotation.</title>
        <authorList>
            <consortium name="The Broad Institute Genomics Platform"/>
            <consortium name="The Broad Institute Genome Sequencing Center for Infectious Disease"/>
            <person name="Wu L."/>
            <person name="Ma J."/>
        </authorList>
    </citation>
    <scope>NUCLEOTIDE SEQUENCE [LARGE SCALE GENOMIC DNA]</scope>
    <source>
        <strain evidence="11 12">CGMCC 1.12563</strain>
    </source>
</reference>
<organism evidence="11 12">
    <name type="scientific">Halomarina rubra</name>
    <dbReference type="NCBI Taxonomy" id="2071873"/>
    <lineage>
        <taxon>Archaea</taxon>
        <taxon>Methanobacteriati</taxon>
        <taxon>Methanobacteriota</taxon>
        <taxon>Stenosarchaea group</taxon>
        <taxon>Halobacteria</taxon>
        <taxon>Halobacteriales</taxon>
        <taxon>Natronomonadaceae</taxon>
        <taxon>Halomarina</taxon>
    </lineage>
</organism>
<gene>
    <name evidence="11" type="ORF">ACFSBT_01515</name>
</gene>
<feature type="transmembrane region" description="Helical" evidence="9">
    <location>
        <begin position="256"/>
        <end position="280"/>
    </location>
</feature>
<dbReference type="RefSeq" id="WP_250871939.1">
    <property type="nucleotide sequence ID" value="NZ_JALXFV010000002.1"/>
</dbReference>
<dbReference type="PANTHER" id="PTHR32507">
    <property type="entry name" value="NA(+)/H(+) ANTIPORTER 1"/>
    <property type="match status" value="1"/>
</dbReference>
<dbReference type="Proteomes" id="UP001597187">
    <property type="component" value="Unassembled WGS sequence"/>
</dbReference>
<dbReference type="GO" id="GO:0005886">
    <property type="term" value="C:plasma membrane"/>
    <property type="evidence" value="ECO:0007669"/>
    <property type="project" value="UniProtKB-SubCell"/>
</dbReference>
<dbReference type="EMBL" id="JBHUDC010000002">
    <property type="protein sequence ID" value="MFD1511956.1"/>
    <property type="molecule type" value="Genomic_DNA"/>
</dbReference>
<keyword evidence="2" id="KW-0813">Transport</keyword>
<sequence length="422" mass="44192">MTTTYLLGLVVVGVVVLAAAVLPELLSERALSPALVYLAFGAVVFSLPLGWPSLDPIANGVVVERLSEFVVVVSLMSAGLKLDRPFDVRSWSTTWRLLAVTMPLTIAGAVLAGWWVLGLAPATAVLLGAVLAPTDPVLASDVQVGPPGEGEDVGDDPADLRDNEHEVRFALTSEAGLNDGLAFPFVYVAVLVATSGVGGTDWVGTWLGTYVVGKILVGVVGGLVCGTVLAELLFRAAPTTRLARTVEGIEALGGTLVVYGATELVQGYGFVAVFVAALVIRHRERSHEYNQALHDFAEVTERLVVAVLIALFGGMVASGLLAPLTWPAVAVALVVVFVLRPFAGGIGLLGTGISVDERAAIAFFGIRGIGSFYYLAYALEQTTFVASRFVWALVGFVVLTSLVVHGVVATPAMRLLSRRGEA</sequence>
<evidence type="ECO:0000256" key="4">
    <source>
        <dbReference type="ARBA" id="ARBA00022475"/>
    </source>
</evidence>
<dbReference type="GO" id="GO:0015297">
    <property type="term" value="F:antiporter activity"/>
    <property type="evidence" value="ECO:0007669"/>
    <property type="project" value="UniProtKB-KW"/>
</dbReference>
<feature type="transmembrane region" description="Helical" evidence="9">
    <location>
        <begin position="389"/>
        <end position="409"/>
    </location>
</feature>
<keyword evidence="12" id="KW-1185">Reference proteome</keyword>
<protein>
    <submittedName>
        <fullName evidence="11">Cation:proton antiporter</fullName>
    </submittedName>
</protein>
<dbReference type="PANTHER" id="PTHR32507:SF8">
    <property type="entry name" value="CNH1P"/>
    <property type="match status" value="1"/>
</dbReference>
<keyword evidence="8 9" id="KW-0472">Membrane</keyword>
<feature type="transmembrane region" description="Helical" evidence="9">
    <location>
        <begin position="181"/>
        <end position="203"/>
    </location>
</feature>
<proteinExistence type="predicted"/>